<dbReference type="Pfam" id="PF07737">
    <property type="entry name" value="ATLF"/>
    <property type="match status" value="1"/>
</dbReference>
<evidence type="ECO:0000256" key="2">
    <source>
        <dbReference type="ARBA" id="ARBA00022525"/>
    </source>
</evidence>
<comment type="subcellular location">
    <subcellularLocation>
        <location evidence="1">Secreted</location>
    </subcellularLocation>
</comment>
<evidence type="ECO:0000259" key="3">
    <source>
        <dbReference type="PROSITE" id="PS51995"/>
    </source>
</evidence>
<dbReference type="EMBL" id="RZTZ01000002">
    <property type="protein sequence ID" value="RVT65484.1"/>
    <property type="molecule type" value="Genomic_DNA"/>
</dbReference>
<dbReference type="InterPro" id="IPR024079">
    <property type="entry name" value="MetalloPept_cat_dom_sf"/>
</dbReference>
<dbReference type="InterPro" id="IPR014781">
    <property type="entry name" value="Anthrax_toxin_lethal/edema_N/C"/>
</dbReference>
<keyword evidence="2" id="KW-0964">Secreted</keyword>
<dbReference type="RefSeq" id="WP_127737701.1">
    <property type="nucleotide sequence ID" value="NZ_CAJCKN010000049.1"/>
</dbReference>
<dbReference type="GeneID" id="87616541"/>
<dbReference type="Gene3D" id="3.40.390.10">
    <property type="entry name" value="Collagenase (Catalytic Domain)"/>
    <property type="match status" value="1"/>
</dbReference>
<name>A0A437KED6_9BACI</name>
<gene>
    <name evidence="4" type="ORF">EM808_08285</name>
</gene>
<sequence>MKHLKKIMPFFMIGIVSLLMGNSQQETDGIMLKDYPVQSILKDTLTAEEQENLQSIILLPKGAFDQMEAAVIGKRLNRLPLSLLSKIEEKGIKIKLFTGKLTDNPTAKQFAGIIPRGYRTTKTWDDVPGIGGGQTVLVKIGSSNKGSGHGSVNLELHELAHSIDYKVLNYYSKKEQFISAWNKEKARLFPQRPYFLNYPEEYFAETFAMYYLGGSYKESLKLLAPLTYKQIASIK</sequence>
<evidence type="ECO:0000256" key="1">
    <source>
        <dbReference type="ARBA" id="ARBA00004613"/>
    </source>
</evidence>
<dbReference type="Proteomes" id="UP000288024">
    <property type="component" value="Unassembled WGS sequence"/>
</dbReference>
<comment type="caution">
    <text evidence="4">The sequence shown here is derived from an EMBL/GenBank/DDBJ whole genome shotgun (WGS) entry which is preliminary data.</text>
</comment>
<proteinExistence type="predicted"/>
<keyword evidence="5" id="KW-1185">Reference proteome</keyword>
<dbReference type="CDD" id="cd20183">
    <property type="entry name" value="M34_PPEP"/>
    <property type="match status" value="1"/>
</dbReference>
<reference evidence="4 5" key="1">
    <citation type="submission" date="2019-01" db="EMBL/GenBank/DDBJ databases">
        <title>Bacillus sp. M5HDSG1-1, whole genome shotgun sequence.</title>
        <authorList>
            <person name="Tuo L."/>
        </authorList>
    </citation>
    <scope>NUCLEOTIDE SEQUENCE [LARGE SCALE GENOMIC DNA]</scope>
    <source>
        <strain evidence="4 5">M5HDSG1-1</strain>
    </source>
</reference>
<dbReference type="InterPro" id="IPR047568">
    <property type="entry name" value="ATLF-like_dom"/>
</dbReference>
<dbReference type="SUPFAM" id="SSF55486">
    <property type="entry name" value="Metalloproteases ('zincins'), catalytic domain"/>
    <property type="match status" value="1"/>
</dbReference>
<protein>
    <submittedName>
        <fullName evidence="4">Toxin</fullName>
    </submittedName>
</protein>
<dbReference type="GO" id="GO:0005576">
    <property type="term" value="C:extracellular region"/>
    <property type="evidence" value="ECO:0007669"/>
    <property type="project" value="UniProtKB-SubCell"/>
</dbReference>
<feature type="domain" description="ATLF-like" evidence="3">
    <location>
        <begin position="50"/>
        <end position="235"/>
    </location>
</feature>
<dbReference type="GO" id="GO:0008237">
    <property type="term" value="F:metallopeptidase activity"/>
    <property type="evidence" value="ECO:0007669"/>
    <property type="project" value="InterPro"/>
</dbReference>
<accession>A0A437KED6</accession>
<evidence type="ECO:0000313" key="5">
    <source>
        <dbReference type="Proteomes" id="UP000288024"/>
    </source>
</evidence>
<evidence type="ECO:0000313" key="4">
    <source>
        <dbReference type="EMBL" id="RVT65484.1"/>
    </source>
</evidence>
<dbReference type="AlphaFoldDB" id="A0A437KED6"/>
<organism evidence="4 5">
    <name type="scientific">Niallia taxi</name>
    <dbReference type="NCBI Taxonomy" id="2499688"/>
    <lineage>
        <taxon>Bacteria</taxon>
        <taxon>Bacillati</taxon>
        <taxon>Bacillota</taxon>
        <taxon>Bacilli</taxon>
        <taxon>Bacillales</taxon>
        <taxon>Bacillaceae</taxon>
        <taxon>Niallia</taxon>
    </lineage>
</organism>
<dbReference type="PROSITE" id="PS51995">
    <property type="entry name" value="ATLF"/>
    <property type="match status" value="1"/>
</dbReference>